<dbReference type="AlphaFoldDB" id="X8JWE9"/>
<gene>
    <name evidence="2" type="ORF">RSOL_511790</name>
</gene>
<dbReference type="Gene3D" id="2.20.70.10">
    <property type="match status" value="1"/>
</dbReference>
<feature type="compositionally biased region" description="Low complexity" evidence="1">
    <location>
        <begin position="68"/>
        <end position="82"/>
    </location>
</feature>
<reference evidence="3" key="1">
    <citation type="journal article" date="2014" name="Genome Announc.">
        <title>Draft genome sequence of the plant-pathogenic soil fungus Rhizoctonia solani anastomosis group 3 strain Rhs1AP.</title>
        <authorList>
            <person name="Cubeta M.A."/>
            <person name="Thomas E."/>
            <person name="Dean R.A."/>
            <person name="Jabaji S."/>
            <person name="Neate S.M."/>
            <person name="Tavantzis S."/>
            <person name="Toda T."/>
            <person name="Vilgalys R."/>
            <person name="Bharathan N."/>
            <person name="Fedorova-Abrams N."/>
            <person name="Pakala S.B."/>
            <person name="Pakala S.M."/>
            <person name="Zafar N."/>
            <person name="Joardar V."/>
            <person name="Losada L."/>
            <person name="Nierman W.C."/>
        </authorList>
    </citation>
    <scope>NUCLEOTIDE SEQUENCE [LARGE SCALE GENOMIC DNA]</scope>
    <source>
        <strain evidence="3">AG-3</strain>
    </source>
</reference>
<dbReference type="InterPro" id="IPR036020">
    <property type="entry name" value="WW_dom_sf"/>
</dbReference>
<proteinExistence type="predicted"/>
<dbReference type="SUPFAM" id="SSF51045">
    <property type="entry name" value="WW domain"/>
    <property type="match status" value="1"/>
</dbReference>
<dbReference type="OrthoDB" id="2367685at2759"/>
<dbReference type="EMBL" id="JATN01000285">
    <property type="protein sequence ID" value="EUC67521.1"/>
    <property type="molecule type" value="Genomic_DNA"/>
</dbReference>
<evidence type="ECO:0000313" key="3">
    <source>
        <dbReference type="Proteomes" id="UP000030108"/>
    </source>
</evidence>
<comment type="caution">
    <text evidence="2">The sequence shown here is derived from an EMBL/GenBank/DDBJ whole genome shotgun (WGS) entry which is preliminary data.</text>
</comment>
<dbReference type="Proteomes" id="UP000030108">
    <property type="component" value="Unassembled WGS sequence"/>
</dbReference>
<accession>X8JWE9</accession>
<feature type="region of interest" description="Disordered" evidence="1">
    <location>
        <begin position="39"/>
        <end position="94"/>
    </location>
</feature>
<evidence type="ECO:0000313" key="2">
    <source>
        <dbReference type="EMBL" id="EUC67521.1"/>
    </source>
</evidence>
<evidence type="ECO:0000256" key="1">
    <source>
        <dbReference type="SAM" id="MobiDB-lite"/>
    </source>
</evidence>
<organism evidence="2 3">
    <name type="scientific">Rhizoctonia solani AG-3 Rhs1AP</name>
    <dbReference type="NCBI Taxonomy" id="1086054"/>
    <lineage>
        <taxon>Eukaryota</taxon>
        <taxon>Fungi</taxon>
        <taxon>Dikarya</taxon>
        <taxon>Basidiomycota</taxon>
        <taxon>Agaricomycotina</taxon>
        <taxon>Agaricomycetes</taxon>
        <taxon>Cantharellales</taxon>
        <taxon>Ceratobasidiaceae</taxon>
        <taxon>Rhizoctonia</taxon>
    </lineage>
</organism>
<protein>
    <submittedName>
        <fullName evidence="2">Uncharacterized protein</fullName>
    </submittedName>
</protein>
<name>X8JWE9_9AGAM</name>
<sequence>MSAPERNPDTRPLPPGFITQFDTNYHAWFYVNTNTNPPTTQWTHPANDQKPASYAPPQGPPPSGGPGFPQIPGGSPYPQSNSPYPPQNNSPYPLRTTPLILERARRTPTRRVTAPMEALQKIVDGGAAPIHLVNGIKVVHPGVKVEVGVKTITMAEPLPLNNQVKDLALVVCLESCWAVVNTAAQVVVVMVVDMAVDMAEQPVMEAAMEVTRSSNLLRNKAVAWEPAVC</sequence>